<dbReference type="AlphaFoldDB" id="A0A2A7UWL4"/>
<sequence length="272" mass="28374">MPVPNSIDELSPNSAENYPAGTEPVFPNLDNYIRFHAACIAQLRDEVAAAGMPLGGSMWWGGARSRIKANFKPEDGDLLLRADYPALWQFVSTGGYPLVAEADWWADKAKRASFSSGDGATTFRLPDNNGKQKDSFGAAVKRGDGALSAGAPGLIQDSQNKEHDHAAAVTQAGAHSHTVSGSTGQAGSHNHGYTGNEGQGNPDGATDTYGAIGTNRSYVRYSKLQDAGAHAHDVSGTAAAAGSHTHEVSVTKQGGTEARGIATTGCHVMRVK</sequence>
<accession>A0A2A7UWL4</accession>
<keyword evidence="3" id="KW-1185">Reference proteome</keyword>
<evidence type="ECO:0008006" key="4">
    <source>
        <dbReference type="Google" id="ProtNLM"/>
    </source>
</evidence>
<proteinExistence type="predicted"/>
<evidence type="ECO:0000256" key="1">
    <source>
        <dbReference type="SAM" id="MobiDB-lite"/>
    </source>
</evidence>
<organism evidence="2 3">
    <name type="scientific">Comamonas terrigena</name>
    <dbReference type="NCBI Taxonomy" id="32013"/>
    <lineage>
        <taxon>Bacteria</taxon>
        <taxon>Pseudomonadati</taxon>
        <taxon>Pseudomonadota</taxon>
        <taxon>Betaproteobacteria</taxon>
        <taxon>Burkholderiales</taxon>
        <taxon>Comamonadaceae</taxon>
        <taxon>Comamonas</taxon>
    </lineage>
</organism>
<comment type="caution">
    <text evidence="2">The sequence shown here is derived from an EMBL/GenBank/DDBJ whole genome shotgun (WGS) entry which is preliminary data.</text>
</comment>
<dbReference type="STRING" id="1219032.GCA_001515545_00379"/>
<dbReference type="OrthoDB" id="9810174at2"/>
<dbReference type="EMBL" id="PDEA01000001">
    <property type="protein sequence ID" value="PEH89749.1"/>
    <property type="molecule type" value="Genomic_DNA"/>
</dbReference>
<dbReference type="GeneID" id="80801949"/>
<name>A0A2A7UWL4_COMTR</name>
<feature type="compositionally biased region" description="Polar residues" evidence="1">
    <location>
        <begin position="177"/>
        <end position="193"/>
    </location>
</feature>
<gene>
    <name evidence="2" type="ORF">CRM82_15100</name>
</gene>
<dbReference type="Proteomes" id="UP000220246">
    <property type="component" value="Unassembled WGS sequence"/>
</dbReference>
<feature type="region of interest" description="Disordered" evidence="1">
    <location>
        <begin position="149"/>
        <end position="211"/>
    </location>
</feature>
<protein>
    <recommendedName>
        <fullName evidence="4">Tail fiber protein</fullName>
    </recommendedName>
</protein>
<evidence type="ECO:0000313" key="3">
    <source>
        <dbReference type="Proteomes" id="UP000220246"/>
    </source>
</evidence>
<dbReference type="RefSeq" id="WP_066532906.1">
    <property type="nucleotide sequence ID" value="NZ_PDEA01000001.1"/>
</dbReference>
<reference evidence="3" key="1">
    <citation type="submission" date="2017-09" db="EMBL/GenBank/DDBJ databases">
        <title>FDA dAtabase for Regulatory Grade micrObial Sequences (FDA-ARGOS): Supporting development and validation of Infectious Disease Dx tests.</title>
        <authorList>
            <person name="Minogue T."/>
            <person name="Wolcott M."/>
            <person name="Wasieloski L."/>
            <person name="Aguilar W."/>
            <person name="Moore D."/>
            <person name="Tallon L."/>
            <person name="Sadzewicz L."/>
            <person name="Ott S."/>
            <person name="Zhao X."/>
            <person name="Nagaraj S."/>
            <person name="Vavikolanu K."/>
            <person name="Aluvathingal J."/>
            <person name="Nadendla S."/>
            <person name="Sichtig H."/>
        </authorList>
    </citation>
    <scope>NUCLEOTIDE SEQUENCE [LARGE SCALE GENOMIC DNA]</scope>
    <source>
        <strain evidence="3">FDAARGOS_394</strain>
    </source>
</reference>
<evidence type="ECO:0000313" key="2">
    <source>
        <dbReference type="EMBL" id="PEH89749.1"/>
    </source>
</evidence>